<gene>
    <name evidence="1" type="ORF">PENTCL1PPCAC_13729</name>
</gene>
<sequence>KRLSTYLLFENTVESTNVWRGECRLLDAFRDASRDHFVTLFLLLRCSLHPLLLLLIFLHPPKTFLHATTPRFSASLTSHLYEAKFDLFAIYLSLRLFPHPLVECSCGDDAYNDYASHAHCHPHCVGLSGGAVVAREALLLSLGTQVLPFLLEDALLGCPPFAGVAD</sequence>
<evidence type="ECO:0000313" key="1">
    <source>
        <dbReference type="EMBL" id="GMS91554.1"/>
    </source>
</evidence>
<keyword evidence="2" id="KW-1185">Reference proteome</keyword>
<dbReference type="EMBL" id="BTSX01000003">
    <property type="protein sequence ID" value="GMS91554.1"/>
    <property type="molecule type" value="Genomic_DNA"/>
</dbReference>
<evidence type="ECO:0008006" key="3">
    <source>
        <dbReference type="Google" id="ProtNLM"/>
    </source>
</evidence>
<organism evidence="1 2">
    <name type="scientific">Pristionchus entomophagus</name>
    <dbReference type="NCBI Taxonomy" id="358040"/>
    <lineage>
        <taxon>Eukaryota</taxon>
        <taxon>Metazoa</taxon>
        <taxon>Ecdysozoa</taxon>
        <taxon>Nematoda</taxon>
        <taxon>Chromadorea</taxon>
        <taxon>Rhabditida</taxon>
        <taxon>Rhabditina</taxon>
        <taxon>Diplogasteromorpha</taxon>
        <taxon>Diplogasteroidea</taxon>
        <taxon>Neodiplogasteridae</taxon>
        <taxon>Pristionchus</taxon>
    </lineage>
</organism>
<feature type="non-terminal residue" evidence="1">
    <location>
        <position position="1"/>
    </location>
</feature>
<accession>A0AAV5TES6</accession>
<evidence type="ECO:0000313" key="2">
    <source>
        <dbReference type="Proteomes" id="UP001432027"/>
    </source>
</evidence>
<dbReference type="Proteomes" id="UP001432027">
    <property type="component" value="Unassembled WGS sequence"/>
</dbReference>
<proteinExistence type="predicted"/>
<dbReference type="AlphaFoldDB" id="A0AAV5TES6"/>
<protein>
    <recommendedName>
        <fullName evidence="3">G protein-coupled receptor</fullName>
    </recommendedName>
</protein>
<comment type="caution">
    <text evidence="1">The sequence shown here is derived from an EMBL/GenBank/DDBJ whole genome shotgun (WGS) entry which is preliminary data.</text>
</comment>
<reference evidence="1" key="1">
    <citation type="submission" date="2023-10" db="EMBL/GenBank/DDBJ databases">
        <title>Genome assembly of Pristionchus species.</title>
        <authorList>
            <person name="Yoshida K."/>
            <person name="Sommer R.J."/>
        </authorList>
    </citation>
    <scope>NUCLEOTIDE SEQUENCE</scope>
    <source>
        <strain evidence="1">RS0144</strain>
    </source>
</reference>
<name>A0AAV5TES6_9BILA</name>